<dbReference type="EMBL" id="SIJK02000080">
    <property type="protein sequence ID" value="MBP1468624.1"/>
    <property type="molecule type" value="Genomic_DNA"/>
</dbReference>
<gene>
    <name evidence="2" type="ORF">EYB53_023120</name>
</gene>
<feature type="region of interest" description="Disordered" evidence="1">
    <location>
        <begin position="41"/>
        <end position="62"/>
    </location>
</feature>
<name>A0ABS4DGQ3_9CHLR</name>
<feature type="compositionally biased region" description="Polar residues" evidence="1">
    <location>
        <begin position="46"/>
        <end position="59"/>
    </location>
</feature>
<comment type="caution">
    <text evidence="2">The sequence shown here is derived from an EMBL/GenBank/DDBJ whole genome shotgun (WGS) entry which is preliminary data.</text>
</comment>
<evidence type="ECO:0000313" key="2">
    <source>
        <dbReference type="EMBL" id="MBP1468624.1"/>
    </source>
</evidence>
<dbReference type="RefSeq" id="WP_205712744.1">
    <property type="nucleotide sequence ID" value="NZ_SIJK02000080.1"/>
</dbReference>
<evidence type="ECO:0000256" key="1">
    <source>
        <dbReference type="SAM" id="MobiDB-lite"/>
    </source>
</evidence>
<dbReference type="NCBIfam" id="NF047386">
    <property type="entry name" value="T4SS_SepA_fam"/>
    <property type="match status" value="1"/>
</dbReference>
<protein>
    <submittedName>
        <fullName evidence="2">Uncharacterized protein</fullName>
    </submittedName>
</protein>
<reference evidence="2 3" key="1">
    <citation type="submission" date="2021-03" db="EMBL/GenBank/DDBJ databases">
        <authorList>
            <person name="Grouzdev D.S."/>
        </authorList>
    </citation>
    <scope>NUCLEOTIDE SEQUENCE [LARGE SCALE GENOMIC DNA]</scope>
    <source>
        <strain evidence="2 3">M50-1</strain>
    </source>
</reference>
<evidence type="ECO:0000313" key="3">
    <source>
        <dbReference type="Proteomes" id="UP001193081"/>
    </source>
</evidence>
<accession>A0ABS4DGQ3</accession>
<dbReference type="Proteomes" id="UP001193081">
    <property type="component" value="Unassembled WGS sequence"/>
</dbReference>
<organism evidence="2 3">
    <name type="scientific">Candidatus Chloroploca mongolica</name>
    <dbReference type="NCBI Taxonomy" id="2528176"/>
    <lineage>
        <taxon>Bacteria</taxon>
        <taxon>Bacillati</taxon>
        <taxon>Chloroflexota</taxon>
        <taxon>Chloroflexia</taxon>
        <taxon>Chloroflexales</taxon>
        <taxon>Chloroflexineae</taxon>
        <taxon>Oscillochloridaceae</taxon>
        <taxon>Candidatus Chloroploca</taxon>
    </lineage>
</organism>
<proteinExistence type="predicted"/>
<sequence>MMPVIRIPDPLYKRLQNLAVPFEDTPITVIERLVEEYESRQDKKSSLSSANDVEPQNFNPVEPPDLRHTRVIYASFNGEILRSPNWNGILDAAHITAYKQGLSPEALVRLTLSNAEKGEKTDNGFHFLPEISMSIQGVDANLAWRNTLHLAKHIKVPVEVHFEWRDKEGAAYPGEIGKFAWYPK</sequence>
<keyword evidence="3" id="KW-1185">Reference proteome</keyword>